<sequence length="75" mass="8164">MQSAELNQKEQMPSPSRFSASPCSSPTFSTQVAAAPAIDAIAVCTAAFNFSHRSSSPRRRHEFSPHQITAARRCN</sequence>
<comment type="caution">
    <text evidence="2">The sequence shown here is derived from an EMBL/GenBank/DDBJ whole genome shotgun (WGS) entry which is preliminary data.</text>
</comment>
<proteinExistence type="predicted"/>
<keyword evidence="3" id="KW-1185">Reference proteome</keyword>
<protein>
    <submittedName>
        <fullName evidence="2">Uncharacterized protein</fullName>
    </submittedName>
</protein>
<dbReference type="AlphaFoldDB" id="A0AAW1Y5C4"/>
<organism evidence="2 3">
    <name type="scientific">Rubus argutus</name>
    <name type="common">Southern blackberry</name>
    <dbReference type="NCBI Taxonomy" id="59490"/>
    <lineage>
        <taxon>Eukaryota</taxon>
        <taxon>Viridiplantae</taxon>
        <taxon>Streptophyta</taxon>
        <taxon>Embryophyta</taxon>
        <taxon>Tracheophyta</taxon>
        <taxon>Spermatophyta</taxon>
        <taxon>Magnoliopsida</taxon>
        <taxon>eudicotyledons</taxon>
        <taxon>Gunneridae</taxon>
        <taxon>Pentapetalae</taxon>
        <taxon>rosids</taxon>
        <taxon>fabids</taxon>
        <taxon>Rosales</taxon>
        <taxon>Rosaceae</taxon>
        <taxon>Rosoideae</taxon>
        <taxon>Rosoideae incertae sedis</taxon>
        <taxon>Rubus</taxon>
    </lineage>
</organism>
<gene>
    <name evidence="2" type="ORF">M0R45_008727</name>
</gene>
<dbReference type="Proteomes" id="UP001457282">
    <property type="component" value="Unassembled WGS sequence"/>
</dbReference>
<reference evidence="2 3" key="1">
    <citation type="journal article" date="2023" name="G3 (Bethesda)">
        <title>A chromosome-length genome assembly and annotation of blackberry (Rubus argutus, cv. 'Hillquist').</title>
        <authorList>
            <person name="Bruna T."/>
            <person name="Aryal R."/>
            <person name="Dudchenko O."/>
            <person name="Sargent D.J."/>
            <person name="Mead D."/>
            <person name="Buti M."/>
            <person name="Cavallini A."/>
            <person name="Hytonen T."/>
            <person name="Andres J."/>
            <person name="Pham M."/>
            <person name="Weisz D."/>
            <person name="Mascagni F."/>
            <person name="Usai G."/>
            <person name="Natali L."/>
            <person name="Bassil N."/>
            <person name="Fernandez G.E."/>
            <person name="Lomsadze A."/>
            <person name="Armour M."/>
            <person name="Olukolu B."/>
            <person name="Poorten T."/>
            <person name="Britton C."/>
            <person name="Davik J."/>
            <person name="Ashrafi H."/>
            <person name="Aiden E.L."/>
            <person name="Borodovsky M."/>
            <person name="Worthington M."/>
        </authorList>
    </citation>
    <scope>NUCLEOTIDE SEQUENCE [LARGE SCALE GENOMIC DNA]</scope>
    <source>
        <strain evidence="2">PI 553951</strain>
    </source>
</reference>
<evidence type="ECO:0000313" key="3">
    <source>
        <dbReference type="Proteomes" id="UP001457282"/>
    </source>
</evidence>
<feature type="region of interest" description="Disordered" evidence="1">
    <location>
        <begin position="1"/>
        <end position="26"/>
    </location>
</feature>
<feature type="compositionally biased region" description="Low complexity" evidence="1">
    <location>
        <begin position="13"/>
        <end position="26"/>
    </location>
</feature>
<feature type="region of interest" description="Disordered" evidence="1">
    <location>
        <begin position="52"/>
        <end position="75"/>
    </location>
</feature>
<evidence type="ECO:0000313" key="2">
    <source>
        <dbReference type="EMBL" id="KAK9943108.1"/>
    </source>
</evidence>
<name>A0AAW1Y5C4_RUBAR</name>
<evidence type="ECO:0000256" key="1">
    <source>
        <dbReference type="SAM" id="MobiDB-lite"/>
    </source>
</evidence>
<feature type="compositionally biased region" description="Polar residues" evidence="1">
    <location>
        <begin position="1"/>
        <end position="11"/>
    </location>
</feature>
<accession>A0AAW1Y5C4</accession>
<dbReference type="EMBL" id="JBEDUW010000002">
    <property type="protein sequence ID" value="KAK9943108.1"/>
    <property type="molecule type" value="Genomic_DNA"/>
</dbReference>